<keyword evidence="2" id="KW-0507">mRNA processing</keyword>
<dbReference type="InterPro" id="IPR021718">
    <property type="entry name" value="CPSF73-100_C"/>
</dbReference>
<dbReference type="GO" id="GO:0006397">
    <property type="term" value="P:mRNA processing"/>
    <property type="evidence" value="ECO:0007669"/>
    <property type="project" value="UniProtKB-KW"/>
</dbReference>
<evidence type="ECO:0000313" key="5">
    <source>
        <dbReference type="EnsemblMetazoa" id="GPAI035224-PA"/>
    </source>
</evidence>
<protein>
    <submittedName>
        <fullName evidence="5">CPSF73-100_C domain-containing protein</fullName>
    </submittedName>
</protein>
<comment type="subcellular location">
    <subcellularLocation>
        <location evidence="1">Nucleus</location>
    </subcellularLocation>
</comment>
<reference evidence="5" key="2">
    <citation type="submission" date="2020-05" db="UniProtKB">
        <authorList>
            <consortium name="EnsemblMetazoa"/>
        </authorList>
    </citation>
    <scope>IDENTIFICATION</scope>
    <source>
        <strain evidence="5">IAEA</strain>
    </source>
</reference>
<dbReference type="Pfam" id="PF11718">
    <property type="entry name" value="CPSF73-100_C"/>
    <property type="match status" value="1"/>
</dbReference>
<evidence type="ECO:0000313" key="6">
    <source>
        <dbReference type="Proteomes" id="UP000092445"/>
    </source>
</evidence>
<evidence type="ECO:0000256" key="1">
    <source>
        <dbReference type="ARBA" id="ARBA00004123"/>
    </source>
</evidence>
<name>A0A1B0A5P4_GLOPL</name>
<evidence type="ECO:0000256" key="2">
    <source>
        <dbReference type="ARBA" id="ARBA00022664"/>
    </source>
</evidence>
<dbReference type="EnsemblMetazoa" id="GPAI035224-RA">
    <property type="protein sequence ID" value="GPAI035224-PA"/>
    <property type="gene ID" value="GPAI035224"/>
</dbReference>
<dbReference type="VEuPathDB" id="VectorBase:GPAI035224"/>
<sequence>MVVLYQAEDKGCLPSRFPKLAHPNTDIKFYNSRNTHSVELYFRGEKTAKVMGSLAATKPEIGSKLSGVLVKRDKKYHLLAASDLSKYTGMSKSVGTQRKSSN</sequence>
<evidence type="ECO:0000259" key="4">
    <source>
        <dbReference type="Pfam" id="PF11718"/>
    </source>
</evidence>
<evidence type="ECO:0000256" key="3">
    <source>
        <dbReference type="ARBA" id="ARBA00023242"/>
    </source>
</evidence>
<organism evidence="5 6">
    <name type="scientific">Glossina pallidipes</name>
    <name type="common">Tsetse fly</name>
    <dbReference type="NCBI Taxonomy" id="7398"/>
    <lineage>
        <taxon>Eukaryota</taxon>
        <taxon>Metazoa</taxon>
        <taxon>Ecdysozoa</taxon>
        <taxon>Arthropoda</taxon>
        <taxon>Hexapoda</taxon>
        <taxon>Insecta</taxon>
        <taxon>Pterygota</taxon>
        <taxon>Neoptera</taxon>
        <taxon>Endopterygota</taxon>
        <taxon>Diptera</taxon>
        <taxon>Brachycera</taxon>
        <taxon>Muscomorpha</taxon>
        <taxon>Hippoboscoidea</taxon>
        <taxon>Glossinidae</taxon>
        <taxon>Glossina</taxon>
    </lineage>
</organism>
<feature type="domain" description="Pre-mRNA 3'-end-processing endonuclease polyadenylation factor C-term" evidence="4">
    <location>
        <begin position="64"/>
        <end position="99"/>
    </location>
</feature>
<dbReference type="GO" id="GO:0005634">
    <property type="term" value="C:nucleus"/>
    <property type="evidence" value="ECO:0007669"/>
    <property type="project" value="UniProtKB-SubCell"/>
</dbReference>
<keyword evidence="3" id="KW-0539">Nucleus</keyword>
<dbReference type="Proteomes" id="UP000092445">
    <property type="component" value="Unassembled WGS sequence"/>
</dbReference>
<keyword evidence="6" id="KW-1185">Reference proteome</keyword>
<dbReference type="STRING" id="7398.A0A1B0A5P4"/>
<accession>A0A1B0A5P4</accession>
<reference evidence="6" key="1">
    <citation type="submission" date="2014-03" db="EMBL/GenBank/DDBJ databases">
        <authorList>
            <person name="Aksoy S."/>
            <person name="Warren W."/>
            <person name="Wilson R.K."/>
        </authorList>
    </citation>
    <scope>NUCLEOTIDE SEQUENCE [LARGE SCALE GENOMIC DNA]</scope>
    <source>
        <strain evidence="6">IAEA</strain>
    </source>
</reference>
<proteinExistence type="predicted"/>
<dbReference type="AlphaFoldDB" id="A0A1B0A5P4"/>